<dbReference type="Gene3D" id="3.30.450.20">
    <property type="entry name" value="PAS domain"/>
    <property type="match status" value="1"/>
</dbReference>
<dbReference type="PANTHER" id="PTHR33121:SF79">
    <property type="entry name" value="CYCLIC DI-GMP PHOSPHODIESTERASE PDED-RELATED"/>
    <property type="match status" value="1"/>
</dbReference>
<evidence type="ECO:0008006" key="5">
    <source>
        <dbReference type="Google" id="ProtNLM"/>
    </source>
</evidence>
<dbReference type="AlphaFoldDB" id="W9GYQ9"/>
<dbReference type="Gene3D" id="3.30.70.270">
    <property type="match status" value="1"/>
</dbReference>
<protein>
    <recommendedName>
        <fullName evidence="5">Diguanylate cyclase</fullName>
    </recommendedName>
</protein>
<feature type="domain" description="EAL" evidence="1">
    <location>
        <begin position="313"/>
        <end position="562"/>
    </location>
</feature>
<evidence type="ECO:0000259" key="1">
    <source>
        <dbReference type="PROSITE" id="PS50883"/>
    </source>
</evidence>
<evidence type="ECO:0000313" key="4">
    <source>
        <dbReference type="Proteomes" id="UP000019486"/>
    </source>
</evidence>
<dbReference type="SMART" id="SM00052">
    <property type="entry name" value="EAL"/>
    <property type="match status" value="1"/>
</dbReference>
<dbReference type="SUPFAM" id="SSF55073">
    <property type="entry name" value="Nucleotide cyclase"/>
    <property type="match status" value="1"/>
</dbReference>
<dbReference type="CDD" id="cd01949">
    <property type="entry name" value="GGDEF"/>
    <property type="match status" value="1"/>
</dbReference>
<dbReference type="InterPro" id="IPR001633">
    <property type="entry name" value="EAL_dom"/>
</dbReference>
<dbReference type="CDD" id="cd01948">
    <property type="entry name" value="EAL"/>
    <property type="match status" value="1"/>
</dbReference>
<dbReference type="Pfam" id="PF00990">
    <property type="entry name" value="GGDEF"/>
    <property type="match status" value="1"/>
</dbReference>
<dbReference type="PANTHER" id="PTHR33121">
    <property type="entry name" value="CYCLIC DI-GMP PHOSPHODIESTERASE PDEF"/>
    <property type="match status" value="1"/>
</dbReference>
<dbReference type="STRING" id="1385369.N825_10385"/>
<dbReference type="GO" id="GO:0071111">
    <property type="term" value="F:cyclic-guanylate-specific phosphodiesterase activity"/>
    <property type="evidence" value="ECO:0007669"/>
    <property type="project" value="InterPro"/>
</dbReference>
<dbReference type="InterPro" id="IPR035965">
    <property type="entry name" value="PAS-like_dom_sf"/>
</dbReference>
<dbReference type="InterPro" id="IPR035919">
    <property type="entry name" value="EAL_sf"/>
</dbReference>
<dbReference type="PROSITE" id="PS50883">
    <property type="entry name" value="EAL"/>
    <property type="match status" value="1"/>
</dbReference>
<comment type="caution">
    <text evidence="3">The sequence shown here is derived from an EMBL/GenBank/DDBJ whole genome shotgun (WGS) entry which is preliminary data.</text>
</comment>
<dbReference type="InterPro" id="IPR013655">
    <property type="entry name" value="PAS_fold_3"/>
</dbReference>
<dbReference type="InterPro" id="IPR000160">
    <property type="entry name" value="GGDEF_dom"/>
</dbReference>
<sequence>MSGHPDEAARLRAALAAAGDVAYEWRLTTDRIDWFGDVEALLGRAGQATVETGEDLNARISAEDLPIRMKLMTDATEGSARGGFDFDCEYRLRRSNGAFSWVHDRGQAAPGPDGGLVLRGVLRVVDRRKAYEAAVAHQANFDDLTGLFNRTRLRDALRQGILNSQRYRGTGGYIVIDIDGLGAVNTAFGYDAADAVIIEVSQRLERMIRPSDVVGRIGGDRFGVVVNKCAEANLPRVAEKILALFRNEPVHTPAGLIQVSVSVGSVAFPEFVKTVFDAETHAESALAEARDAGRDRAVHHRPTEERQREHLALEEIGADMRRTLDGDGFMLAYQPVVGAADLRVRFHECLLRMRDPMGAIVSAGQFIPAIERLDMVRLIDRRVLDMAVRELEPHPELRLAMNISGMTATDRSWLRSFVALLRDRPAVARRLVVEITETAAIEDIEETARFIATMRDLGCKVALDDFGAGHISFRHLKSLEVDIVKIDGGYVKNIAARPDNLHFVRSLIAAARGFGVETVAECVETAEEAEILRNEGVSMLQGWFFGSPTLDRPWADANRPAIKLASAEKRE</sequence>
<dbReference type="Pfam" id="PF08447">
    <property type="entry name" value="PAS_3"/>
    <property type="match status" value="1"/>
</dbReference>
<dbReference type="RefSeq" id="WP_037455916.1">
    <property type="nucleotide sequence ID" value="NZ_AVFL01000015.1"/>
</dbReference>
<feature type="domain" description="GGDEF" evidence="2">
    <location>
        <begin position="169"/>
        <end position="302"/>
    </location>
</feature>
<dbReference type="SMART" id="SM00267">
    <property type="entry name" value="GGDEF"/>
    <property type="match status" value="1"/>
</dbReference>
<proteinExistence type="predicted"/>
<accession>W9GYQ9</accession>
<reference evidence="3 4" key="1">
    <citation type="submission" date="2013-08" db="EMBL/GenBank/DDBJ databases">
        <title>The genome sequence of Skermanella stibiiresistens.</title>
        <authorList>
            <person name="Zhu W."/>
            <person name="Wang G."/>
        </authorList>
    </citation>
    <scope>NUCLEOTIDE SEQUENCE [LARGE SCALE GENOMIC DNA]</scope>
    <source>
        <strain evidence="3 4">SB22</strain>
    </source>
</reference>
<evidence type="ECO:0000259" key="2">
    <source>
        <dbReference type="PROSITE" id="PS50887"/>
    </source>
</evidence>
<dbReference type="EMBL" id="AVFL01000015">
    <property type="protein sequence ID" value="EWY38959.1"/>
    <property type="molecule type" value="Genomic_DNA"/>
</dbReference>
<evidence type="ECO:0000313" key="3">
    <source>
        <dbReference type="EMBL" id="EWY38959.1"/>
    </source>
</evidence>
<dbReference type="SUPFAM" id="SSF141868">
    <property type="entry name" value="EAL domain-like"/>
    <property type="match status" value="1"/>
</dbReference>
<name>W9GYQ9_9PROT</name>
<dbReference type="PATRIC" id="fig|1385369.3.peg.4062"/>
<dbReference type="NCBIfam" id="TIGR00254">
    <property type="entry name" value="GGDEF"/>
    <property type="match status" value="1"/>
</dbReference>
<gene>
    <name evidence="3" type="ORF">N825_10385</name>
</gene>
<dbReference type="InterPro" id="IPR029787">
    <property type="entry name" value="Nucleotide_cyclase"/>
</dbReference>
<dbReference type="SUPFAM" id="SSF55785">
    <property type="entry name" value="PYP-like sensor domain (PAS domain)"/>
    <property type="match status" value="1"/>
</dbReference>
<dbReference type="Pfam" id="PF00563">
    <property type="entry name" value="EAL"/>
    <property type="match status" value="1"/>
</dbReference>
<dbReference type="PROSITE" id="PS50887">
    <property type="entry name" value="GGDEF"/>
    <property type="match status" value="1"/>
</dbReference>
<dbReference type="InterPro" id="IPR043128">
    <property type="entry name" value="Rev_trsase/Diguanyl_cyclase"/>
</dbReference>
<dbReference type="Gene3D" id="3.20.20.450">
    <property type="entry name" value="EAL domain"/>
    <property type="match status" value="1"/>
</dbReference>
<dbReference type="OrthoDB" id="7251575at2"/>
<dbReference type="Proteomes" id="UP000019486">
    <property type="component" value="Unassembled WGS sequence"/>
</dbReference>
<dbReference type="InterPro" id="IPR050706">
    <property type="entry name" value="Cyclic-di-GMP_PDE-like"/>
</dbReference>
<keyword evidence="4" id="KW-1185">Reference proteome</keyword>
<organism evidence="3 4">
    <name type="scientific">Skermanella stibiiresistens SB22</name>
    <dbReference type="NCBI Taxonomy" id="1385369"/>
    <lineage>
        <taxon>Bacteria</taxon>
        <taxon>Pseudomonadati</taxon>
        <taxon>Pseudomonadota</taxon>
        <taxon>Alphaproteobacteria</taxon>
        <taxon>Rhodospirillales</taxon>
        <taxon>Azospirillaceae</taxon>
        <taxon>Skermanella</taxon>
    </lineage>
</organism>